<keyword evidence="1" id="KW-0812">Transmembrane</keyword>
<dbReference type="Proteomes" id="UP000292702">
    <property type="component" value="Unassembled WGS sequence"/>
</dbReference>
<reference evidence="2 3" key="1">
    <citation type="submission" date="2018-11" db="EMBL/GenBank/DDBJ databases">
        <title>Genome assembly of Steccherinum ochraceum LE-BIN_3174, the white-rot fungus of the Steccherinaceae family (The Residual Polyporoid clade, Polyporales, Basidiomycota).</title>
        <authorList>
            <person name="Fedorova T.V."/>
            <person name="Glazunova O.A."/>
            <person name="Landesman E.O."/>
            <person name="Moiseenko K.V."/>
            <person name="Psurtseva N.V."/>
            <person name="Savinova O.S."/>
            <person name="Shakhova N.V."/>
            <person name="Tyazhelova T.V."/>
            <person name="Vasina D.V."/>
        </authorList>
    </citation>
    <scope>NUCLEOTIDE SEQUENCE [LARGE SCALE GENOMIC DNA]</scope>
    <source>
        <strain evidence="2 3">LE-BIN_3174</strain>
    </source>
</reference>
<dbReference type="EMBL" id="RWJN01000114">
    <property type="protein sequence ID" value="TCD66985.1"/>
    <property type="molecule type" value="Genomic_DNA"/>
</dbReference>
<proteinExistence type="predicted"/>
<accession>A0A4R0RLW2</accession>
<keyword evidence="1" id="KW-0472">Membrane</keyword>
<evidence type="ECO:0000256" key="1">
    <source>
        <dbReference type="SAM" id="Phobius"/>
    </source>
</evidence>
<organism evidence="2 3">
    <name type="scientific">Steccherinum ochraceum</name>
    <dbReference type="NCBI Taxonomy" id="92696"/>
    <lineage>
        <taxon>Eukaryota</taxon>
        <taxon>Fungi</taxon>
        <taxon>Dikarya</taxon>
        <taxon>Basidiomycota</taxon>
        <taxon>Agaricomycotina</taxon>
        <taxon>Agaricomycetes</taxon>
        <taxon>Polyporales</taxon>
        <taxon>Steccherinaceae</taxon>
        <taxon>Steccherinum</taxon>
    </lineage>
</organism>
<evidence type="ECO:0000313" key="2">
    <source>
        <dbReference type="EMBL" id="TCD66985.1"/>
    </source>
</evidence>
<comment type="caution">
    <text evidence="2">The sequence shown here is derived from an EMBL/GenBank/DDBJ whole genome shotgun (WGS) entry which is preliminary data.</text>
</comment>
<feature type="transmembrane region" description="Helical" evidence="1">
    <location>
        <begin position="38"/>
        <end position="63"/>
    </location>
</feature>
<protein>
    <submittedName>
        <fullName evidence="2">Uncharacterized protein</fullName>
    </submittedName>
</protein>
<evidence type="ECO:0000313" key="3">
    <source>
        <dbReference type="Proteomes" id="UP000292702"/>
    </source>
</evidence>
<gene>
    <name evidence="2" type="ORF">EIP91_000665</name>
</gene>
<dbReference type="OrthoDB" id="2796521at2759"/>
<sequence>MLSSRNSDFPDLTYHDPTRLQQWARSVPWRRYIGTLSVAVFAALALYIPLYGLLSLIYAWFLIRTNGRSIISRPVALYTRAQASTHTFIKRFLAKPIRRILKSFRRRTSRWLSKRRFWKEASRWAVSKRWIWRRTLVSVRETTALLEETVLQVLAESPALVYSQYPTIIPGLVYAHLLIIACIYALPSQYLAPCAPLIEVFTCWISDLAPAEYSMRAYRSSATLALSNLMEFLSNIDFLFEKAPHELVTEEFEYLVKGTLIEGSPFENVGNVWQICQGHVPPGSVRVKWYPDLYHVADSAACLTFDFPLDASGNLSLAHVRQRWGMRSCVLLDSRRGQLEIFQPNDPDVVSALAVRVLLDKQNCLRVIEQLPPSLQTIRLCRKTLLELAAPFVSNISDIGKDEQQSFIKFHGFIFLHFLRSFPMDRRVQ</sequence>
<keyword evidence="1" id="KW-1133">Transmembrane helix</keyword>
<keyword evidence="3" id="KW-1185">Reference proteome</keyword>
<dbReference type="AlphaFoldDB" id="A0A4R0RLW2"/>
<name>A0A4R0RLW2_9APHY</name>
<feature type="transmembrane region" description="Helical" evidence="1">
    <location>
        <begin position="167"/>
        <end position="186"/>
    </location>
</feature>